<dbReference type="GO" id="GO:0007032">
    <property type="term" value="P:endosome organization"/>
    <property type="evidence" value="ECO:0007669"/>
    <property type="project" value="InterPro"/>
</dbReference>
<dbReference type="GO" id="GO:2000641">
    <property type="term" value="P:regulation of early endosome to late endosome transport"/>
    <property type="evidence" value="ECO:0007669"/>
    <property type="project" value="InterPro"/>
</dbReference>
<evidence type="ECO:0000256" key="1">
    <source>
        <dbReference type="SAM" id="Coils"/>
    </source>
</evidence>
<dbReference type="GO" id="GO:0006898">
    <property type="term" value="P:receptor-mediated endocytosis"/>
    <property type="evidence" value="ECO:0007669"/>
    <property type="project" value="TreeGrafter"/>
</dbReference>
<keyword evidence="4" id="KW-1185">Reference proteome</keyword>
<dbReference type="Pfam" id="PF19432">
    <property type="entry name" value="RME-8_N"/>
    <property type="match status" value="1"/>
</dbReference>
<feature type="region of interest" description="Disordered" evidence="2">
    <location>
        <begin position="1090"/>
        <end position="1114"/>
    </location>
</feature>
<sequence length="1811" mass="208738">MSTRQRHSTGNLNTEGLNSNKETPKKGILKRRPHTFHQTKPTSSGLLPLLLKPIEKKSKVSKNKEDQIKDKKKDGNIPEACLEEKMPETILEAQLIQKIPQRVEFAEMNAETEGGANKSFDSVNEVEKTCTPKIQKLEEPEVKEKVAEILPKQKRKREGKKPPEAIVSPLIRQKQIKETTFPPPPTTPQEQPSTSSRGEEDKGIDPSVVSQIVGNWWVGERSESQEQPQAQAGQEESDSLKKELRRAQLACKEKERHLGQLRERLAEIETIVSSGRSAQLAYCAQLSQRLSEREQEFVTEMDGLIASHEHRVRQLVQEIVDLRAELARKDKYVFGDNNTYSRSSPLRSSPSLKFDVPFALRALLAYEQLSHQEQSTQTDNIIITEDSTSINGFVGQQENKGKLLENKIEVSRSPTTDSIRSVTQTQIIQAPNKASVVQIGAEVLATLEAYRAETAVWRTRCANLELIMQDLLLREGARRASESGGGIAIGSALFINVEEDNEQFVEGDTNLAEENPENKNKQQSNSRHPTLERQQTLVLKKQSSPVECQISGCVELRKKLNEQTEEINKMLEEMTEINKNKLEAENKFKNIEVNNEKMVKEYEELAELAERRGNDAKAIKLSLQQVQSERDHLEQALAYLERRCYALEQLGLENGIVLANEPPLPEGIMKSLTRQELEFTVRESQGTQTALTVDDLGINEKTMDELQIRIRVMQSTFAEDRAHMGEQLADIERILLLKTELTNTLASQLDEAAKRSKVEDDSHQFERDLFRRRIEELGRIAERVPILESEIEKALSLRLRDVEERLNDTMEKSLENALKREKAQECYWTERMDAVDRERIEIAAQLEHERRRAADERLKWALERADLERRLTSAIEHAEELFSQLNCSKRDVQIEVRPRTSNKYVFCRPNQRDQQVDNADLRDEQLEELVDERVVAFAAELVEKFMNLKNQEVDRKKKNNFKHQQRRKTLTQQTTTPSTGISAPDFLTIAFQRKGGLVEFGGSIPLGKLQGQQQPPFSSTNSISIASLPTNLGYNSDLNRRSFGDEKGFKSCERLEEWEEEGTDEESVSLSKLKIPRHLSLPYNRLGGSTKSILRSHSAPRRQEVEHSRQRLDKQQLEEDETQFGVADKLKERVKFMCRKASQNGERIDKEELFDQLNSWLEALAENEKHCYELKNQNLALNRTNCEIRGKLKEAELELWIYRTEPRREAEIGNDYINKGKWKRSCSAEQIGHNGPPLLRAQQLKKWKGVAGTCFREVNNLRRRLNIVENDRLTQIGQVSILRGELALAKVQAIHSAAVAKFAEERGRNSLEFNERNNEKWKSVPELAETNDLCQQNEISQGSLRIKKRREAIDERERSIVSEALRRQFTTLKEDRDKKAGEQQKLKNERKKVSELSEQLNQVTAECGLLRRENGMYEQKCVEMDRDRQKMYLVMFRKGQQAASSNKNQKFEEEEEMDEKTELQVVTRFLHDAFFYYLLSKGSAREHLQAIMTMLNFTPEQKDRIYNQHKINVQDKSIIMNKSIIFNPNNHDLHCFLVTKISAWKGKYKRIFSVGNLAITTYNPQSLEITNQWLYEDFFSINVVNERPRHSSADSNANTRHEDQFTIHVRKKGGKSDSMRFSSEFAREIVTEALRFQNRFASDRADQKPRFPCRKIGWSEKPQNLILEVSACSINQLEANTNSLLKNYNYKDIRLIIPLKGRQQDAFIIELGEQRRRHLYFCDQTEQLLKIMRDAALEFLAIDLQIARDPLNLDDFKLTRLGLCSKDEQLTSFVEFNVQKSHINSLVPIRRLLCISESCIIERDPLSYAVI</sequence>
<evidence type="ECO:0000313" key="5">
    <source>
        <dbReference type="WBParaSite" id="scf7180000422160.g8464"/>
    </source>
</evidence>
<dbReference type="InterPro" id="IPR044978">
    <property type="entry name" value="GRV2/DNAJC13"/>
</dbReference>
<evidence type="ECO:0000313" key="4">
    <source>
        <dbReference type="Proteomes" id="UP000887560"/>
    </source>
</evidence>
<feature type="compositionally biased region" description="Basic and acidic residues" evidence="2">
    <location>
        <begin position="53"/>
        <end position="75"/>
    </location>
</feature>
<dbReference type="InterPro" id="IPR045802">
    <property type="entry name" value="GRV2/DNAJC13_N"/>
</dbReference>
<feature type="region of interest" description="Disordered" evidence="2">
    <location>
        <begin position="1"/>
        <end position="75"/>
    </location>
</feature>
<proteinExistence type="predicted"/>
<feature type="compositionally biased region" description="Basic residues" evidence="2">
    <location>
        <begin position="27"/>
        <end position="37"/>
    </location>
</feature>
<dbReference type="WBParaSite" id="scf7180000422160.g8464">
    <property type="protein sequence ID" value="scf7180000422160.g8464"/>
    <property type="gene ID" value="scf7180000422160.g8464"/>
</dbReference>
<reference evidence="5" key="1">
    <citation type="submission" date="2022-11" db="UniProtKB">
        <authorList>
            <consortium name="WormBaseParasite"/>
        </authorList>
    </citation>
    <scope>IDENTIFICATION</scope>
</reference>
<feature type="region of interest" description="Disordered" evidence="2">
    <location>
        <begin position="221"/>
        <end position="241"/>
    </location>
</feature>
<feature type="compositionally biased region" description="Low complexity" evidence="2">
    <location>
        <begin position="225"/>
        <end position="234"/>
    </location>
</feature>
<evidence type="ECO:0000259" key="3">
    <source>
        <dbReference type="Pfam" id="PF19432"/>
    </source>
</evidence>
<keyword evidence="1" id="KW-0175">Coiled coil</keyword>
<accession>A0A915P2I1</accession>
<feature type="compositionally biased region" description="Polar residues" evidence="2">
    <location>
        <begin position="521"/>
        <end position="532"/>
    </location>
</feature>
<feature type="domain" description="DnaJ homologue subfamily C GRV2/DNAJC13 N-terminal" evidence="3">
    <location>
        <begin position="1535"/>
        <end position="1811"/>
    </location>
</feature>
<feature type="compositionally biased region" description="Polar residues" evidence="2">
    <location>
        <begin position="8"/>
        <end position="21"/>
    </location>
</feature>
<name>A0A915P2I1_9BILA</name>
<organism evidence="4 5">
    <name type="scientific">Meloidogyne floridensis</name>
    <dbReference type="NCBI Taxonomy" id="298350"/>
    <lineage>
        <taxon>Eukaryota</taxon>
        <taxon>Metazoa</taxon>
        <taxon>Ecdysozoa</taxon>
        <taxon>Nematoda</taxon>
        <taxon>Chromadorea</taxon>
        <taxon>Rhabditida</taxon>
        <taxon>Tylenchina</taxon>
        <taxon>Tylenchomorpha</taxon>
        <taxon>Tylenchoidea</taxon>
        <taxon>Meloidogynidae</taxon>
        <taxon>Meloidogyninae</taxon>
        <taxon>Meloidogyne</taxon>
    </lineage>
</organism>
<feature type="compositionally biased region" description="Low complexity" evidence="2">
    <location>
        <begin position="40"/>
        <end position="52"/>
    </location>
</feature>
<protein>
    <submittedName>
        <fullName evidence="5">DnaJ homologue subfamily C GRV2/DNAJC13 N-terminal domain-containing protein</fullName>
    </submittedName>
</protein>
<feature type="compositionally biased region" description="Basic residues" evidence="2">
    <location>
        <begin position="956"/>
        <end position="969"/>
    </location>
</feature>
<feature type="region of interest" description="Disordered" evidence="2">
    <location>
        <begin position="148"/>
        <end position="205"/>
    </location>
</feature>
<feature type="region of interest" description="Disordered" evidence="2">
    <location>
        <begin position="511"/>
        <end position="532"/>
    </location>
</feature>
<evidence type="ECO:0000256" key="2">
    <source>
        <dbReference type="SAM" id="MobiDB-lite"/>
    </source>
</evidence>
<dbReference type="GO" id="GO:0010008">
    <property type="term" value="C:endosome membrane"/>
    <property type="evidence" value="ECO:0007669"/>
    <property type="project" value="TreeGrafter"/>
</dbReference>
<dbReference type="Proteomes" id="UP000887560">
    <property type="component" value="Unplaced"/>
</dbReference>
<dbReference type="PANTHER" id="PTHR36983:SF2">
    <property type="entry name" value="DNAJ HOMOLOG SUBFAMILY C MEMBER 13"/>
    <property type="match status" value="1"/>
</dbReference>
<feature type="region of interest" description="Disordered" evidence="2">
    <location>
        <begin position="1372"/>
        <end position="1391"/>
    </location>
</feature>
<dbReference type="PANTHER" id="PTHR36983">
    <property type="entry name" value="DNAJ HOMOLOG SUBFAMILY C MEMBER 13"/>
    <property type="match status" value="1"/>
</dbReference>
<feature type="coiled-coil region" evidence="1">
    <location>
        <begin position="553"/>
        <end position="643"/>
    </location>
</feature>
<feature type="region of interest" description="Disordered" evidence="2">
    <location>
        <begin position="956"/>
        <end position="979"/>
    </location>
</feature>
<feature type="compositionally biased region" description="Basic and acidic residues" evidence="2">
    <location>
        <begin position="1101"/>
        <end position="1114"/>
    </location>
</feature>